<evidence type="ECO:0000256" key="2">
    <source>
        <dbReference type="ARBA" id="ARBA00022980"/>
    </source>
</evidence>
<comment type="function">
    <text evidence="5">One of the primary rRNA binding proteins. Required for association of the 30S and 50S subunits to form the 70S ribosome, for tRNA binding and peptide bond formation. It has been suggested to have peptidyltransferase activity; this is somewhat controversial. Makes several contacts with the 16S rRNA in the 70S ribosome.</text>
</comment>
<evidence type="ECO:0000256" key="5">
    <source>
        <dbReference type="HAMAP-Rule" id="MF_01320"/>
    </source>
</evidence>
<dbReference type="InterPro" id="IPR014722">
    <property type="entry name" value="Rib_uL2_dom2"/>
</dbReference>
<feature type="compositionally biased region" description="Basic residues" evidence="6">
    <location>
        <begin position="257"/>
        <end position="276"/>
    </location>
</feature>
<dbReference type="HAMAP" id="MF_01320_B">
    <property type="entry name" value="Ribosomal_uL2_B"/>
    <property type="match status" value="1"/>
</dbReference>
<name>A0A419EVW7_9BACT</name>
<evidence type="ECO:0000256" key="1">
    <source>
        <dbReference type="ARBA" id="ARBA00005636"/>
    </source>
</evidence>
<dbReference type="Pfam" id="PF00181">
    <property type="entry name" value="Ribosomal_L2_N"/>
    <property type="match status" value="1"/>
</dbReference>
<dbReference type="Gene3D" id="2.30.30.30">
    <property type="match status" value="1"/>
</dbReference>
<comment type="similarity">
    <text evidence="1 5">Belongs to the universal ribosomal protein uL2 family.</text>
</comment>
<keyword evidence="5" id="KW-0699">rRNA-binding</keyword>
<gene>
    <name evidence="5" type="primary">rplB</name>
    <name evidence="9" type="ORF">C4532_12435</name>
</gene>
<evidence type="ECO:0000256" key="4">
    <source>
        <dbReference type="ARBA" id="ARBA00035242"/>
    </source>
</evidence>
<dbReference type="PROSITE" id="PS00467">
    <property type="entry name" value="RIBOSOMAL_L2"/>
    <property type="match status" value="1"/>
</dbReference>
<dbReference type="InterPro" id="IPR022671">
    <property type="entry name" value="Ribosomal_uL2_CS"/>
</dbReference>
<dbReference type="PIRSF" id="PIRSF002158">
    <property type="entry name" value="Ribosomal_L2"/>
    <property type="match status" value="1"/>
</dbReference>
<feature type="region of interest" description="Disordered" evidence="6">
    <location>
        <begin position="225"/>
        <end position="276"/>
    </location>
</feature>
<dbReference type="Proteomes" id="UP000285961">
    <property type="component" value="Unassembled WGS sequence"/>
</dbReference>
<dbReference type="NCBIfam" id="TIGR01171">
    <property type="entry name" value="rplB_bact"/>
    <property type="match status" value="1"/>
</dbReference>
<dbReference type="GO" id="GO:0015934">
    <property type="term" value="C:large ribosomal subunit"/>
    <property type="evidence" value="ECO:0007669"/>
    <property type="project" value="InterPro"/>
</dbReference>
<evidence type="ECO:0000313" key="10">
    <source>
        <dbReference type="Proteomes" id="UP000285961"/>
    </source>
</evidence>
<dbReference type="SMART" id="SM01383">
    <property type="entry name" value="Ribosomal_L2"/>
    <property type="match status" value="1"/>
</dbReference>
<dbReference type="Gene3D" id="4.10.950.10">
    <property type="entry name" value="Ribosomal protein L2, domain 3"/>
    <property type="match status" value="1"/>
</dbReference>
<evidence type="ECO:0000256" key="3">
    <source>
        <dbReference type="ARBA" id="ARBA00023274"/>
    </source>
</evidence>
<dbReference type="PANTHER" id="PTHR13691">
    <property type="entry name" value="RIBOSOMAL PROTEIN L2"/>
    <property type="match status" value="1"/>
</dbReference>
<dbReference type="SUPFAM" id="SSF50249">
    <property type="entry name" value="Nucleic acid-binding proteins"/>
    <property type="match status" value="1"/>
</dbReference>
<dbReference type="InterPro" id="IPR014726">
    <property type="entry name" value="Ribosomal_uL2_dom3"/>
</dbReference>
<dbReference type="InterPro" id="IPR022669">
    <property type="entry name" value="Ribosomal_uL2_C"/>
</dbReference>
<dbReference type="GO" id="GO:0016740">
    <property type="term" value="F:transferase activity"/>
    <property type="evidence" value="ECO:0007669"/>
    <property type="project" value="InterPro"/>
</dbReference>
<dbReference type="GO" id="GO:0019843">
    <property type="term" value="F:rRNA binding"/>
    <property type="evidence" value="ECO:0007669"/>
    <property type="project" value="UniProtKB-UniRule"/>
</dbReference>
<evidence type="ECO:0000259" key="8">
    <source>
        <dbReference type="SMART" id="SM01383"/>
    </source>
</evidence>
<dbReference type="Gene3D" id="2.40.50.140">
    <property type="entry name" value="Nucleic acid-binding proteins"/>
    <property type="match status" value="1"/>
</dbReference>
<feature type="domain" description="Large ribosomal subunit protein uL2 RNA-binding" evidence="8">
    <location>
        <begin position="43"/>
        <end position="119"/>
    </location>
</feature>
<proteinExistence type="inferred from homology"/>
<dbReference type="AlphaFoldDB" id="A0A419EVW7"/>
<dbReference type="InterPro" id="IPR002171">
    <property type="entry name" value="Ribosomal_uL2"/>
</dbReference>
<dbReference type="SMART" id="SM01382">
    <property type="entry name" value="Ribosomal_L2_C"/>
    <property type="match status" value="1"/>
</dbReference>
<keyword evidence="3 5" id="KW-0687">Ribonucleoprotein</keyword>
<evidence type="ECO:0000313" key="9">
    <source>
        <dbReference type="EMBL" id="RJP68448.1"/>
    </source>
</evidence>
<evidence type="ECO:0000259" key="7">
    <source>
        <dbReference type="SMART" id="SM01382"/>
    </source>
</evidence>
<dbReference type="PANTHER" id="PTHR13691:SF5">
    <property type="entry name" value="LARGE RIBOSOMAL SUBUNIT PROTEIN UL2M"/>
    <property type="match status" value="1"/>
</dbReference>
<organism evidence="9 10">
    <name type="scientific">Candidatus Abyssobacteria bacterium SURF_17</name>
    <dbReference type="NCBI Taxonomy" id="2093361"/>
    <lineage>
        <taxon>Bacteria</taxon>
        <taxon>Pseudomonadati</taxon>
        <taxon>Candidatus Hydrogenedentota</taxon>
        <taxon>Candidatus Abyssobacteria</taxon>
    </lineage>
</organism>
<comment type="subunit">
    <text evidence="5">Part of the 50S ribosomal subunit. Forms a bridge to the 30S subunit in the 70S ribosome.</text>
</comment>
<dbReference type="Pfam" id="PF03947">
    <property type="entry name" value="Ribosomal_L2_C"/>
    <property type="match status" value="1"/>
</dbReference>
<accession>A0A419EVW7</accession>
<reference evidence="9 10" key="1">
    <citation type="journal article" date="2017" name="ISME J.">
        <title>Energy and carbon metabolisms in a deep terrestrial subsurface fluid microbial community.</title>
        <authorList>
            <person name="Momper L."/>
            <person name="Jungbluth S.P."/>
            <person name="Lee M.D."/>
            <person name="Amend J.P."/>
        </authorList>
    </citation>
    <scope>NUCLEOTIDE SEQUENCE [LARGE SCALE GENOMIC DNA]</scope>
    <source>
        <strain evidence="9">SURF_17</strain>
    </source>
</reference>
<feature type="domain" description="Large ribosomal subunit protein uL2 C-terminal" evidence="7">
    <location>
        <begin position="125"/>
        <end position="253"/>
    </location>
</feature>
<dbReference type="GO" id="GO:0002181">
    <property type="term" value="P:cytoplasmic translation"/>
    <property type="evidence" value="ECO:0007669"/>
    <property type="project" value="TreeGrafter"/>
</dbReference>
<dbReference type="EMBL" id="QZKI01000091">
    <property type="protein sequence ID" value="RJP68448.1"/>
    <property type="molecule type" value="Genomic_DNA"/>
</dbReference>
<dbReference type="InterPro" id="IPR012340">
    <property type="entry name" value="NA-bd_OB-fold"/>
</dbReference>
<dbReference type="InterPro" id="IPR005880">
    <property type="entry name" value="Ribosomal_uL2_bac/org-type"/>
</dbReference>
<dbReference type="InterPro" id="IPR022666">
    <property type="entry name" value="Ribosomal_uL2_RNA-bd_dom"/>
</dbReference>
<keyword evidence="5" id="KW-0694">RNA-binding</keyword>
<dbReference type="FunFam" id="2.30.30.30:FF:000001">
    <property type="entry name" value="50S ribosomal protein L2"/>
    <property type="match status" value="1"/>
</dbReference>
<sequence>MSLKKYSPRTPSLRFKTGYTFEELTKEKKPEKALTKGLTKSGGRNTLGRMTVRHVGGGHKNRYRRIDFKRDKDGIPGTVKAIEYDPNRTCRIALVHYPDGDKRYILAPLYLEVGAKVYSGPDSEILVGNTLPIANIPLGTVIHNIELKPGKGGQIARTAGAGAQLVAKEGAYAHVKLPSGEVRLIPVRCRGTIGQLGNIEHENISLGKAGRSRWLGRRPRVRGVAMNPVDHPLGGGEGKSSGGRHPCSPWGMPTKGYKTRKKSKTSSKYIVKRRKG</sequence>
<keyword evidence="2 5" id="KW-0689">Ribosomal protein</keyword>
<dbReference type="SUPFAM" id="SSF50104">
    <property type="entry name" value="Translation proteins SH3-like domain"/>
    <property type="match status" value="1"/>
</dbReference>
<dbReference type="GO" id="GO:0003735">
    <property type="term" value="F:structural constituent of ribosome"/>
    <property type="evidence" value="ECO:0007669"/>
    <property type="project" value="InterPro"/>
</dbReference>
<evidence type="ECO:0000256" key="6">
    <source>
        <dbReference type="SAM" id="MobiDB-lite"/>
    </source>
</evidence>
<comment type="caution">
    <text evidence="9">The sequence shown here is derived from an EMBL/GenBank/DDBJ whole genome shotgun (WGS) entry which is preliminary data.</text>
</comment>
<dbReference type="FunFam" id="4.10.950.10:FF:000001">
    <property type="entry name" value="50S ribosomal protein L2"/>
    <property type="match status" value="1"/>
</dbReference>
<protein>
    <recommendedName>
        <fullName evidence="4 5">Large ribosomal subunit protein uL2</fullName>
    </recommendedName>
</protein>
<dbReference type="InterPro" id="IPR008991">
    <property type="entry name" value="Translation_prot_SH3-like_sf"/>
</dbReference>